<dbReference type="OMA" id="GAYMANI"/>
<dbReference type="AlphaFoldDB" id="N1PSB4"/>
<organism evidence="11 12">
    <name type="scientific">Dothistroma septosporum (strain NZE10 / CBS 128990)</name>
    <name type="common">Red band needle blight fungus</name>
    <name type="synonym">Mycosphaerella pini</name>
    <dbReference type="NCBI Taxonomy" id="675120"/>
    <lineage>
        <taxon>Eukaryota</taxon>
        <taxon>Fungi</taxon>
        <taxon>Dikarya</taxon>
        <taxon>Ascomycota</taxon>
        <taxon>Pezizomycotina</taxon>
        <taxon>Dothideomycetes</taxon>
        <taxon>Dothideomycetidae</taxon>
        <taxon>Mycosphaerellales</taxon>
        <taxon>Mycosphaerellaceae</taxon>
        <taxon>Dothistroma</taxon>
    </lineage>
</organism>
<evidence type="ECO:0000256" key="9">
    <source>
        <dbReference type="SAM" id="MobiDB-lite"/>
    </source>
</evidence>
<keyword evidence="12" id="KW-1185">Reference proteome</keyword>
<dbReference type="OrthoDB" id="9984024at2759"/>
<dbReference type="PANTHER" id="PTHR12145">
    <property type="entry name" value="MANNAN ENDO-1,6-ALPHA-MANNOSIDASE DCW1"/>
    <property type="match status" value="1"/>
</dbReference>
<dbReference type="Proteomes" id="UP000016933">
    <property type="component" value="Unassembled WGS sequence"/>
</dbReference>
<dbReference type="GO" id="GO:0008496">
    <property type="term" value="F:mannan endo-1,6-alpha-mannosidase activity"/>
    <property type="evidence" value="ECO:0007669"/>
    <property type="project" value="UniProtKB-UniRule"/>
</dbReference>
<dbReference type="GO" id="GO:0016052">
    <property type="term" value="P:carbohydrate catabolic process"/>
    <property type="evidence" value="ECO:0007669"/>
    <property type="project" value="InterPro"/>
</dbReference>
<name>N1PSB4_DOTSN</name>
<gene>
    <name evidence="11" type="ORF">DOTSEDRAFT_70312</name>
</gene>
<proteinExistence type="inferred from homology"/>
<dbReference type="Gene3D" id="1.50.10.20">
    <property type="match status" value="1"/>
</dbReference>
<feature type="region of interest" description="Disordered" evidence="9">
    <location>
        <begin position="421"/>
        <end position="456"/>
    </location>
</feature>
<evidence type="ECO:0000256" key="8">
    <source>
        <dbReference type="PIRNR" id="PIRNR016302"/>
    </source>
</evidence>
<evidence type="ECO:0000313" key="12">
    <source>
        <dbReference type="Proteomes" id="UP000016933"/>
    </source>
</evidence>
<sequence length="480" mass="50935">MRVSIASGLGGLLLTAAVTQAIELDVNSTDSLVSTSKAIVGNILGLYRNNNSNGNIPGLFGDPYYWWESGLAFDSLINYWAKSGDESVVQTVQDAMLFQVGPDYNYMPPNQSKTLGNDDQASWALAAMTAAENRFPERDGQNVSWVQLATNVFESQVLRWDETSCGGGLKWQIFSFNNGYDYKNSITQGSFALLAARLARYTGNTTYSYWAQKSVEWSYQIGLISNGTGAVFDGTDDTTNCSQINHLQWTMNAGLLIDAGAYMANITQSGPLADAMFWANALWPTISTASRIFTDQSTSANSSGRAILYEVACAPSNNCNADEKAYRARLARALGNARTLDAQSTYVVNGTGVDSYIQRITTILQTSAIGAAAQCSGGDNGTACGSDWTRGDYDGETGLGQDLSALEVILANIDVKQLRTSHSAQNGTTTSSSGGDRTVTQTSSTGGANSTSAASSSGLLGSSTLTMLLAVLFGAASFFA</sequence>
<evidence type="ECO:0000256" key="10">
    <source>
        <dbReference type="SAM" id="SignalP"/>
    </source>
</evidence>
<dbReference type="InterPro" id="IPR014480">
    <property type="entry name" value="Mannan-1_6-alpha_mannosidase"/>
</dbReference>
<dbReference type="PIRSF" id="PIRSF016302">
    <property type="entry name" value="Man_a_manosd"/>
    <property type="match status" value="1"/>
</dbReference>
<reference evidence="12" key="1">
    <citation type="journal article" date="2012" name="PLoS Genet.">
        <title>The genomes of the fungal plant pathogens Cladosporium fulvum and Dothistroma septosporum reveal adaptation to different hosts and lifestyles but also signatures of common ancestry.</title>
        <authorList>
            <person name="de Wit P.J.G.M."/>
            <person name="van der Burgt A."/>
            <person name="Oekmen B."/>
            <person name="Stergiopoulos I."/>
            <person name="Abd-Elsalam K.A."/>
            <person name="Aerts A.L."/>
            <person name="Bahkali A.H."/>
            <person name="Beenen H.G."/>
            <person name="Chettri P."/>
            <person name="Cox M.P."/>
            <person name="Datema E."/>
            <person name="de Vries R.P."/>
            <person name="Dhillon B."/>
            <person name="Ganley A.R."/>
            <person name="Griffiths S.A."/>
            <person name="Guo Y."/>
            <person name="Hamelin R.C."/>
            <person name="Henrissat B."/>
            <person name="Kabir M.S."/>
            <person name="Jashni M.K."/>
            <person name="Kema G."/>
            <person name="Klaubauf S."/>
            <person name="Lapidus A."/>
            <person name="Levasseur A."/>
            <person name="Lindquist E."/>
            <person name="Mehrabi R."/>
            <person name="Ohm R.A."/>
            <person name="Owen T.J."/>
            <person name="Salamov A."/>
            <person name="Schwelm A."/>
            <person name="Schijlen E."/>
            <person name="Sun H."/>
            <person name="van den Burg H.A."/>
            <person name="van Ham R.C.H.J."/>
            <person name="Zhang S."/>
            <person name="Goodwin S.B."/>
            <person name="Grigoriev I.V."/>
            <person name="Collemare J."/>
            <person name="Bradshaw R.E."/>
        </authorList>
    </citation>
    <scope>NUCLEOTIDE SEQUENCE [LARGE SCALE GENOMIC DNA]</scope>
    <source>
        <strain evidence="12">NZE10 / CBS 128990</strain>
    </source>
</reference>
<dbReference type="InterPro" id="IPR005198">
    <property type="entry name" value="Glyco_hydro_76"/>
</dbReference>
<evidence type="ECO:0000256" key="7">
    <source>
        <dbReference type="ARBA" id="ARBA00023295"/>
    </source>
</evidence>
<dbReference type="InterPro" id="IPR008928">
    <property type="entry name" value="6-hairpin_glycosidase_sf"/>
</dbReference>
<dbReference type="SUPFAM" id="SSF48208">
    <property type="entry name" value="Six-hairpin glycosidases"/>
    <property type="match status" value="1"/>
</dbReference>
<evidence type="ECO:0000256" key="2">
    <source>
        <dbReference type="ARBA" id="ARBA00009699"/>
    </source>
</evidence>
<keyword evidence="7 8" id="KW-0326">Glycosidase</keyword>
<feature type="signal peptide" evidence="10">
    <location>
        <begin position="1"/>
        <end position="21"/>
    </location>
</feature>
<evidence type="ECO:0000313" key="11">
    <source>
        <dbReference type="EMBL" id="EME46272.1"/>
    </source>
</evidence>
<keyword evidence="5 8" id="KW-0378">Hydrolase</keyword>
<evidence type="ECO:0000256" key="6">
    <source>
        <dbReference type="ARBA" id="ARBA00023180"/>
    </source>
</evidence>
<dbReference type="EC" id="3.2.1.101" evidence="3 8"/>
<evidence type="ECO:0000256" key="3">
    <source>
        <dbReference type="ARBA" id="ARBA00012350"/>
    </source>
</evidence>
<comment type="catalytic activity">
    <reaction evidence="1 8">
        <text>Random hydrolysis of (1-&gt;6)-alpha-D-mannosidic linkages in unbranched (1-&gt;6)-mannans.</text>
        <dbReference type="EC" id="3.2.1.101"/>
    </reaction>
</comment>
<accession>N1PSB4</accession>
<reference evidence="11 12" key="2">
    <citation type="journal article" date="2012" name="PLoS Pathog.">
        <title>Diverse lifestyles and strategies of plant pathogenesis encoded in the genomes of eighteen Dothideomycetes fungi.</title>
        <authorList>
            <person name="Ohm R.A."/>
            <person name="Feau N."/>
            <person name="Henrissat B."/>
            <person name="Schoch C.L."/>
            <person name="Horwitz B.A."/>
            <person name="Barry K.W."/>
            <person name="Condon B.J."/>
            <person name="Copeland A.C."/>
            <person name="Dhillon B."/>
            <person name="Glaser F."/>
            <person name="Hesse C.N."/>
            <person name="Kosti I."/>
            <person name="LaButti K."/>
            <person name="Lindquist E.A."/>
            <person name="Lucas S."/>
            <person name="Salamov A.A."/>
            <person name="Bradshaw R.E."/>
            <person name="Ciuffetti L."/>
            <person name="Hamelin R.C."/>
            <person name="Kema G.H.J."/>
            <person name="Lawrence C."/>
            <person name="Scott J.A."/>
            <person name="Spatafora J.W."/>
            <person name="Turgeon B.G."/>
            <person name="de Wit P.J.G.M."/>
            <person name="Zhong S."/>
            <person name="Goodwin S.B."/>
            <person name="Grigoriev I.V."/>
        </authorList>
    </citation>
    <scope>NUCLEOTIDE SEQUENCE [LARGE SCALE GENOMIC DNA]</scope>
    <source>
        <strain evidence="12">NZE10 / CBS 128990</strain>
    </source>
</reference>
<dbReference type="PANTHER" id="PTHR12145:SF36">
    <property type="entry name" value="MANNAN ENDO-1,6-ALPHA-MANNOSIDASE DCW1"/>
    <property type="match status" value="1"/>
</dbReference>
<protein>
    <recommendedName>
        <fullName evidence="3 8">Mannan endo-1,6-alpha-mannosidase</fullName>
        <ecNumber evidence="3 8">3.2.1.101</ecNumber>
    </recommendedName>
</protein>
<evidence type="ECO:0000256" key="4">
    <source>
        <dbReference type="ARBA" id="ARBA00022729"/>
    </source>
</evidence>
<dbReference type="HOGENOM" id="CLU_025694_1_2_1"/>
<dbReference type="eggNOG" id="ENOG502QSWP">
    <property type="taxonomic scope" value="Eukaryota"/>
</dbReference>
<keyword evidence="4 10" id="KW-0732">Signal</keyword>
<comment type="similarity">
    <text evidence="2 8">Belongs to the glycosyl hydrolase 76 family.</text>
</comment>
<evidence type="ECO:0000256" key="5">
    <source>
        <dbReference type="ARBA" id="ARBA00022801"/>
    </source>
</evidence>
<evidence type="ECO:0000256" key="1">
    <source>
        <dbReference type="ARBA" id="ARBA00001452"/>
    </source>
</evidence>
<dbReference type="EMBL" id="KB446537">
    <property type="protein sequence ID" value="EME46272.1"/>
    <property type="molecule type" value="Genomic_DNA"/>
</dbReference>
<dbReference type="STRING" id="675120.N1PSB4"/>
<dbReference type="GO" id="GO:0009272">
    <property type="term" value="P:fungal-type cell wall biogenesis"/>
    <property type="evidence" value="ECO:0007669"/>
    <property type="project" value="TreeGrafter"/>
</dbReference>
<dbReference type="Pfam" id="PF03663">
    <property type="entry name" value="Glyco_hydro_76"/>
    <property type="match status" value="1"/>
</dbReference>
<feature type="compositionally biased region" description="Low complexity" evidence="9">
    <location>
        <begin position="442"/>
        <end position="456"/>
    </location>
</feature>
<feature type="chain" id="PRO_5004109025" description="Mannan endo-1,6-alpha-mannosidase" evidence="10">
    <location>
        <begin position="22"/>
        <end position="480"/>
    </location>
</feature>
<keyword evidence="6" id="KW-0325">Glycoprotein</keyword>